<dbReference type="NCBIfam" id="TIGR01784">
    <property type="entry name" value="T_den_put_tspse"/>
    <property type="match status" value="1"/>
</dbReference>
<evidence type="ECO:0000313" key="2">
    <source>
        <dbReference type="Proteomes" id="UP000051223"/>
    </source>
</evidence>
<dbReference type="Proteomes" id="UP000051223">
    <property type="component" value="Unassembled WGS sequence"/>
</dbReference>
<protein>
    <recommendedName>
        <fullName evidence="3">Rpn family recombination-promoting nuclease/putative transposase</fullName>
    </recommendedName>
</protein>
<dbReference type="EMBL" id="AZGI01000087">
    <property type="protein sequence ID" value="KRM37327.1"/>
    <property type="molecule type" value="Genomic_DNA"/>
</dbReference>
<dbReference type="AlphaFoldDB" id="A0A0R1Y560"/>
<keyword evidence="2" id="KW-1185">Reference proteome</keyword>
<dbReference type="OrthoDB" id="9775482at2"/>
<evidence type="ECO:0000313" key="1">
    <source>
        <dbReference type="EMBL" id="KRM37327.1"/>
    </source>
</evidence>
<reference evidence="1 2" key="1">
    <citation type="journal article" date="2015" name="Genome Announc.">
        <title>Expanding the biotechnology potential of lactobacilli through comparative genomics of 213 strains and associated genera.</title>
        <authorList>
            <person name="Sun Z."/>
            <person name="Harris H.M."/>
            <person name="McCann A."/>
            <person name="Guo C."/>
            <person name="Argimon S."/>
            <person name="Zhang W."/>
            <person name="Yang X."/>
            <person name="Jeffery I.B."/>
            <person name="Cooney J.C."/>
            <person name="Kagawa T.F."/>
            <person name="Liu W."/>
            <person name="Song Y."/>
            <person name="Salvetti E."/>
            <person name="Wrobel A."/>
            <person name="Rasinkangas P."/>
            <person name="Parkhill J."/>
            <person name="Rea M.C."/>
            <person name="O'Sullivan O."/>
            <person name="Ritari J."/>
            <person name="Douillard F.P."/>
            <person name="Paul Ross R."/>
            <person name="Yang R."/>
            <person name="Briner A.E."/>
            <person name="Felis G.E."/>
            <person name="de Vos W.M."/>
            <person name="Barrangou R."/>
            <person name="Klaenhammer T.R."/>
            <person name="Caufield P.W."/>
            <person name="Cui Y."/>
            <person name="Zhang H."/>
            <person name="O'Toole P.W."/>
        </authorList>
    </citation>
    <scope>NUCLEOTIDE SEQUENCE [LARGE SCALE GENOMIC DNA]</scope>
    <source>
        <strain evidence="1 2">DSM 5661</strain>
    </source>
</reference>
<dbReference type="Pfam" id="PF12784">
    <property type="entry name" value="PDDEXK_2"/>
    <property type="match status" value="1"/>
</dbReference>
<dbReference type="InterPro" id="IPR010106">
    <property type="entry name" value="RpnA"/>
</dbReference>
<gene>
    <name evidence="1" type="ORF">FC39_GL000170</name>
</gene>
<dbReference type="PATRIC" id="fig|1423754.3.peg.181"/>
<proteinExistence type="predicted"/>
<evidence type="ECO:0008006" key="3">
    <source>
        <dbReference type="Google" id="ProtNLM"/>
    </source>
</evidence>
<sequence>MSKKENCLYFLRQILPELDIQDVKVTPQKEFNKRLKERNTRFDIWAKNKTQEFDIEMQMRNDSAIGKRFRYYQSQIDKDTLPSGKNYRHIKASYIIFFSPFDPFGLGQAKYEMEVLANRNNPESVIDTNAHWLYFNSLGHDDCLSYDLRNFLDYMNGKVNEDSDFIKKIDSEVKDYVASPEWRHLDMNLDMMLADNTYDVEVEDIKKSIQMLKSVDVSNEKILNNLKKHYGDHFSEEELKQIMKEA</sequence>
<name>A0A0R1Y560_9LACO</name>
<organism evidence="1 2">
    <name type="scientific">Lactobacillus hamsteri DSM 5661 = JCM 6256</name>
    <dbReference type="NCBI Taxonomy" id="1423754"/>
    <lineage>
        <taxon>Bacteria</taxon>
        <taxon>Bacillati</taxon>
        <taxon>Bacillota</taxon>
        <taxon>Bacilli</taxon>
        <taxon>Lactobacillales</taxon>
        <taxon>Lactobacillaceae</taxon>
        <taxon>Lactobacillus</taxon>
    </lineage>
</organism>
<comment type="caution">
    <text evidence="1">The sequence shown here is derived from an EMBL/GenBank/DDBJ whole genome shotgun (WGS) entry which is preliminary data.</text>
</comment>
<dbReference type="STRING" id="1423754.FC39_GL000170"/>
<dbReference type="eggNOG" id="COG5464">
    <property type="taxonomic scope" value="Bacteria"/>
</dbReference>
<accession>A0A0R1Y560</accession>